<comment type="caution">
    <text evidence="1">The sequence shown here is derived from an EMBL/GenBank/DDBJ whole genome shotgun (WGS) entry which is preliminary data.</text>
</comment>
<organism evidence="1">
    <name type="scientific">bioreactor metagenome</name>
    <dbReference type="NCBI Taxonomy" id="1076179"/>
    <lineage>
        <taxon>unclassified sequences</taxon>
        <taxon>metagenomes</taxon>
        <taxon>ecological metagenomes</taxon>
    </lineage>
</organism>
<gene>
    <name evidence="1" type="ORF">SDC9_128513</name>
</gene>
<name>A0A645CWC8_9ZZZZ</name>
<reference evidence="1" key="1">
    <citation type="submission" date="2019-08" db="EMBL/GenBank/DDBJ databases">
        <authorList>
            <person name="Kucharzyk K."/>
            <person name="Murdoch R.W."/>
            <person name="Higgins S."/>
            <person name="Loffler F."/>
        </authorList>
    </citation>
    <scope>NUCLEOTIDE SEQUENCE</scope>
</reference>
<evidence type="ECO:0000313" key="1">
    <source>
        <dbReference type="EMBL" id="MPM81460.1"/>
    </source>
</evidence>
<sequence length="141" mass="15745">MAADLVRRFQRAAVENRVCHTSTAAIVFCPAIFAGVLCADVAAQERFLQIASESRAIERAEFVILHADELMAGIDIPFRRDGDIFRACAAAVDAFTQARTAVGIKHKVEEVKPRAGVFPCFNIVLRQRIIFRVNSRQMLRQ</sequence>
<dbReference type="AlphaFoldDB" id="A0A645CWC8"/>
<proteinExistence type="predicted"/>
<protein>
    <submittedName>
        <fullName evidence="1">Uncharacterized protein</fullName>
    </submittedName>
</protein>
<dbReference type="EMBL" id="VSSQ01030801">
    <property type="protein sequence ID" value="MPM81460.1"/>
    <property type="molecule type" value="Genomic_DNA"/>
</dbReference>
<accession>A0A645CWC8</accession>